<organism evidence="2 3">
    <name type="scientific">Alysiella crassa</name>
    <dbReference type="NCBI Taxonomy" id="153491"/>
    <lineage>
        <taxon>Bacteria</taxon>
        <taxon>Pseudomonadati</taxon>
        <taxon>Pseudomonadota</taxon>
        <taxon>Betaproteobacteria</taxon>
        <taxon>Neisseriales</taxon>
        <taxon>Neisseriaceae</taxon>
        <taxon>Alysiella</taxon>
    </lineage>
</organism>
<dbReference type="STRING" id="1120980.GCA_000745955_01828"/>
<dbReference type="RefSeq" id="WP_034294024.1">
    <property type="nucleotide sequence ID" value="NZ_CP091519.2"/>
</dbReference>
<feature type="transmembrane region" description="Helical" evidence="1">
    <location>
        <begin position="6"/>
        <end position="32"/>
    </location>
</feature>
<feature type="transmembrane region" description="Helical" evidence="1">
    <location>
        <begin position="91"/>
        <end position="112"/>
    </location>
</feature>
<dbReference type="InterPro" id="IPR007418">
    <property type="entry name" value="DUF474"/>
</dbReference>
<feature type="transmembrane region" description="Helical" evidence="1">
    <location>
        <begin position="53"/>
        <end position="71"/>
    </location>
</feature>
<dbReference type="Proteomes" id="UP000254209">
    <property type="component" value="Unassembled WGS sequence"/>
</dbReference>
<feature type="transmembrane region" description="Helical" evidence="1">
    <location>
        <begin position="124"/>
        <end position="146"/>
    </location>
</feature>
<dbReference type="EMBL" id="UFSO01000002">
    <property type="protein sequence ID" value="SSY70180.1"/>
    <property type="molecule type" value="Genomic_DNA"/>
</dbReference>
<keyword evidence="1" id="KW-1133">Transmembrane helix</keyword>
<reference evidence="2 3" key="1">
    <citation type="submission" date="2018-06" db="EMBL/GenBank/DDBJ databases">
        <authorList>
            <consortium name="Pathogen Informatics"/>
            <person name="Doyle S."/>
        </authorList>
    </citation>
    <scope>NUCLEOTIDE SEQUENCE [LARGE SCALE GENOMIC DNA]</scope>
    <source>
        <strain evidence="2 3">NCTC10283</strain>
    </source>
</reference>
<keyword evidence="3" id="KW-1185">Reference proteome</keyword>
<name>A0A376BKK5_9NEIS</name>
<proteinExistence type="predicted"/>
<dbReference type="PIRSF" id="PIRSF015875">
    <property type="entry name" value="UCP015875"/>
    <property type="match status" value="1"/>
</dbReference>
<evidence type="ECO:0000313" key="2">
    <source>
        <dbReference type="EMBL" id="SSY70180.1"/>
    </source>
</evidence>
<keyword evidence="1" id="KW-0812">Transmembrane</keyword>
<keyword evidence="1" id="KW-0472">Membrane</keyword>
<evidence type="ECO:0000256" key="1">
    <source>
        <dbReference type="SAM" id="Phobius"/>
    </source>
</evidence>
<sequence length="148" mass="16660">MNSYTIAHIIHLYCAISFVGGVIFEALILSALHSPAVSRDSRREVERAISRRAVRVMPFIVAGVFLSGLAMVHRYAAVLLNPFDSAFGLQLWLKIALAFSIFIHFLIAVSKMRRQTLTVAWSKYIHAAVLIQMLAIVFLAKSMFYLNF</sequence>
<dbReference type="AlphaFoldDB" id="A0A376BKK5"/>
<dbReference type="OrthoDB" id="5955722at2"/>
<evidence type="ECO:0000313" key="3">
    <source>
        <dbReference type="Proteomes" id="UP000254209"/>
    </source>
</evidence>
<protein>
    <submittedName>
        <fullName evidence="2">Uncharacterized protein conserved in bacteria</fullName>
    </submittedName>
</protein>
<accession>A0A376BKK5</accession>
<gene>
    <name evidence="2" type="ORF">NCTC10283_00251</name>
</gene>